<accession>A0A7T0BXZ2</accession>
<reference evidence="1 2" key="1">
    <citation type="submission" date="2020-02" db="EMBL/GenBank/DDBJ databases">
        <title>Genomic and physiological characterization of two novel Nitrospinaceae genera.</title>
        <authorList>
            <person name="Mueller A.J."/>
            <person name="Jung M.-Y."/>
            <person name="Strachan C.R."/>
            <person name="Herbold C.W."/>
            <person name="Kirkegaard R.H."/>
            <person name="Daims H."/>
        </authorList>
    </citation>
    <scope>NUCLEOTIDE SEQUENCE [LARGE SCALE GENOMIC DNA]</scope>
    <source>
        <strain evidence="1">EB</strain>
    </source>
</reference>
<dbReference type="KEGG" id="nli:G3M70_14525"/>
<protein>
    <submittedName>
        <fullName evidence="1">Uncharacterized protein</fullName>
    </submittedName>
</protein>
<dbReference type="EMBL" id="CP048685">
    <property type="protein sequence ID" value="QPJ63025.1"/>
    <property type="molecule type" value="Genomic_DNA"/>
</dbReference>
<gene>
    <name evidence="1" type="ORF">G3M70_14525</name>
</gene>
<dbReference type="Proteomes" id="UP000594688">
    <property type="component" value="Chromosome"/>
</dbReference>
<dbReference type="AlphaFoldDB" id="A0A7T0BXZ2"/>
<proteinExistence type="predicted"/>
<evidence type="ECO:0000313" key="1">
    <source>
        <dbReference type="EMBL" id="QPJ63025.1"/>
    </source>
</evidence>
<sequence>MKKFWAIFGWIFVGIMLQSQLNLLYGIVTLENLYFHDRAYWVKMDLKPIDNQIKLLTVETTVHHSLGPDYFANVYIPENYKVINKEPYLGAETRPGYKTYQMNMKRKYRDVLSREMFILSPVDKKSDVPETPLIVHFQNMDQLLHEDKTYQLATTKKETSLKGPELAETIYPQQWGM</sequence>
<organism evidence="1 2">
    <name type="scientific">Candidatus Nitronauta litoralis</name>
    <dbReference type="NCBI Taxonomy" id="2705533"/>
    <lineage>
        <taxon>Bacteria</taxon>
        <taxon>Pseudomonadati</taxon>
        <taxon>Nitrospinota/Tectimicrobiota group</taxon>
        <taxon>Nitrospinota</taxon>
        <taxon>Nitrospinia</taxon>
        <taxon>Nitrospinales</taxon>
        <taxon>Nitrospinaceae</taxon>
        <taxon>Candidatus Nitronauta</taxon>
    </lineage>
</organism>
<name>A0A7T0BXZ2_9BACT</name>
<evidence type="ECO:0000313" key="2">
    <source>
        <dbReference type="Proteomes" id="UP000594688"/>
    </source>
</evidence>